<sequence length="146" mass="15912">MTQSSQGLLLDADVLAEIRRTEPNPVIVAFLRRRSHRTLFVSTLSLGELRGLYPHPETDRWLDELVERFGSHVLDVGPEEARAWAGRATPESLLRRGQPSGGTWTGAAVEGLIAATALVHGLTVVSSKAEAYRAWGVDAADPWTEA</sequence>
<reference evidence="1" key="1">
    <citation type="submission" date="2022-06" db="EMBL/GenBank/DDBJ databases">
        <title>Rothia sp. isolated from sandalwood seedling.</title>
        <authorList>
            <person name="Tuikhar N."/>
            <person name="Kirdat K."/>
            <person name="Thorat V."/>
            <person name="Swetha P."/>
            <person name="Padma S."/>
            <person name="Sundararaj R."/>
            <person name="Yadav A."/>
        </authorList>
    </citation>
    <scope>NUCLEOTIDE SEQUENCE</scope>
    <source>
        <strain evidence="1">AR01</strain>
    </source>
</reference>
<dbReference type="InterPro" id="IPR029060">
    <property type="entry name" value="PIN-like_dom_sf"/>
</dbReference>
<protein>
    <submittedName>
        <fullName evidence="1">Plasmid stabilization protein</fullName>
    </submittedName>
</protein>
<proteinExistence type="predicted"/>
<dbReference type="AlphaFoldDB" id="A0A9X2HDS7"/>
<evidence type="ECO:0000313" key="2">
    <source>
        <dbReference type="Proteomes" id="UP001139502"/>
    </source>
</evidence>
<comment type="caution">
    <text evidence="1">The sequence shown here is derived from an EMBL/GenBank/DDBJ whole genome shotgun (WGS) entry which is preliminary data.</text>
</comment>
<keyword evidence="2" id="KW-1185">Reference proteome</keyword>
<dbReference type="Gene3D" id="3.40.50.1010">
    <property type="entry name" value="5'-nuclease"/>
    <property type="match status" value="1"/>
</dbReference>
<gene>
    <name evidence="1" type="ORF">NBM05_10585</name>
</gene>
<accession>A0A9X2HDS7</accession>
<dbReference type="EMBL" id="JANAFB010000025">
    <property type="protein sequence ID" value="MCP3426435.1"/>
    <property type="molecule type" value="Genomic_DNA"/>
</dbReference>
<dbReference type="SUPFAM" id="SSF88723">
    <property type="entry name" value="PIN domain-like"/>
    <property type="match status" value="1"/>
</dbReference>
<dbReference type="Proteomes" id="UP001139502">
    <property type="component" value="Unassembled WGS sequence"/>
</dbReference>
<organism evidence="1 2">
    <name type="scientific">Rothia santali</name>
    <dbReference type="NCBI Taxonomy" id="2949643"/>
    <lineage>
        <taxon>Bacteria</taxon>
        <taxon>Bacillati</taxon>
        <taxon>Actinomycetota</taxon>
        <taxon>Actinomycetes</taxon>
        <taxon>Micrococcales</taxon>
        <taxon>Micrococcaceae</taxon>
        <taxon>Rothia</taxon>
    </lineage>
</organism>
<name>A0A9X2HDS7_9MICC</name>
<dbReference type="RefSeq" id="WP_254167113.1">
    <property type="nucleotide sequence ID" value="NZ_JANAFB010000025.1"/>
</dbReference>
<evidence type="ECO:0000313" key="1">
    <source>
        <dbReference type="EMBL" id="MCP3426435.1"/>
    </source>
</evidence>